<dbReference type="RefSeq" id="XP_022291233.1">
    <property type="nucleotide sequence ID" value="XM_022435525.1"/>
</dbReference>
<keyword evidence="3" id="KW-1185">Reference proteome</keyword>
<sequence length="167" mass="18929">MLFFFFLICSTGGLVNCCPGFEWNKIENRCLPTVLGPCKDGYYGKQCRLRCPLPHFGEGCVLKCNCSEEHCHHVHGCQSPQELRGDTTLSLSYEYTPLAVELTSTQVYDKTVDTGGIQQQESTTYLLRIAVIGLSFVVTILFVSYLCLTNRMKRDRAEHEDFIIINE</sequence>
<dbReference type="OrthoDB" id="6060805at2759"/>
<dbReference type="Gene3D" id="2.170.300.10">
    <property type="entry name" value="Tie2 ligand-binding domain superfamily"/>
    <property type="match status" value="1"/>
</dbReference>
<keyword evidence="1" id="KW-1133">Transmembrane helix</keyword>
<dbReference type="AlphaFoldDB" id="A0A8B8AKW1"/>
<evidence type="ECO:0000313" key="4">
    <source>
        <dbReference type="RefSeq" id="XP_022291233.1"/>
    </source>
</evidence>
<dbReference type="KEGG" id="cvn:111102681"/>
<keyword evidence="2" id="KW-0732">Signal</keyword>
<keyword evidence="1" id="KW-0812">Transmembrane</keyword>
<gene>
    <name evidence="4" type="primary">LOC111102681</name>
</gene>
<reference evidence="4" key="1">
    <citation type="submission" date="2025-08" db="UniProtKB">
        <authorList>
            <consortium name="RefSeq"/>
        </authorList>
    </citation>
    <scope>IDENTIFICATION</scope>
    <source>
        <tissue evidence="4">Whole sample</tissue>
    </source>
</reference>
<dbReference type="GeneID" id="111102681"/>
<name>A0A8B8AKW1_CRAVI</name>
<evidence type="ECO:0000256" key="1">
    <source>
        <dbReference type="SAM" id="Phobius"/>
    </source>
</evidence>
<evidence type="ECO:0000256" key="2">
    <source>
        <dbReference type="SAM" id="SignalP"/>
    </source>
</evidence>
<feature type="signal peptide" evidence="2">
    <location>
        <begin position="1"/>
        <end position="17"/>
    </location>
</feature>
<accession>A0A8B8AKW1</accession>
<feature type="chain" id="PRO_5034049241" evidence="2">
    <location>
        <begin position="18"/>
        <end position="167"/>
    </location>
</feature>
<proteinExistence type="predicted"/>
<dbReference type="Proteomes" id="UP000694844">
    <property type="component" value="Chromosome 7"/>
</dbReference>
<organism evidence="3 4">
    <name type="scientific">Crassostrea virginica</name>
    <name type="common">Eastern oyster</name>
    <dbReference type="NCBI Taxonomy" id="6565"/>
    <lineage>
        <taxon>Eukaryota</taxon>
        <taxon>Metazoa</taxon>
        <taxon>Spiralia</taxon>
        <taxon>Lophotrochozoa</taxon>
        <taxon>Mollusca</taxon>
        <taxon>Bivalvia</taxon>
        <taxon>Autobranchia</taxon>
        <taxon>Pteriomorphia</taxon>
        <taxon>Ostreida</taxon>
        <taxon>Ostreoidea</taxon>
        <taxon>Ostreidae</taxon>
        <taxon>Crassostrea</taxon>
    </lineage>
</organism>
<evidence type="ECO:0000313" key="3">
    <source>
        <dbReference type="Proteomes" id="UP000694844"/>
    </source>
</evidence>
<protein>
    <submittedName>
        <fullName evidence="4">Uncharacterized protein LOC111102681</fullName>
    </submittedName>
</protein>
<feature type="transmembrane region" description="Helical" evidence="1">
    <location>
        <begin position="125"/>
        <end position="148"/>
    </location>
</feature>
<keyword evidence="1" id="KW-0472">Membrane</keyword>